<protein>
    <submittedName>
        <fullName evidence="2">Uncharacterized protein</fullName>
    </submittedName>
</protein>
<feature type="compositionally biased region" description="Basic and acidic residues" evidence="1">
    <location>
        <begin position="106"/>
        <end position="118"/>
    </location>
</feature>
<dbReference type="EMBL" id="CADCVK010000410">
    <property type="protein sequence ID" value="CAA9505103.1"/>
    <property type="molecule type" value="Genomic_DNA"/>
</dbReference>
<feature type="compositionally biased region" description="Basic and acidic residues" evidence="1">
    <location>
        <begin position="182"/>
        <end position="221"/>
    </location>
</feature>
<accession>A0A6J4STY7</accession>
<feature type="non-terminal residue" evidence="2">
    <location>
        <position position="1"/>
    </location>
</feature>
<feature type="compositionally biased region" description="Basic and acidic residues" evidence="1">
    <location>
        <begin position="428"/>
        <end position="457"/>
    </location>
</feature>
<dbReference type="AlphaFoldDB" id="A0A6J4STY7"/>
<evidence type="ECO:0000313" key="2">
    <source>
        <dbReference type="EMBL" id="CAA9505103.1"/>
    </source>
</evidence>
<reference evidence="2" key="1">
    <citation type="submission" date="2020-02" db="EMBL/GenBank/DDBJ databases">
        <authorList>
            <person name="Meier V. D."/>
        </authorList>
    </citation>
    <scope>NUCLEOTIDE SEQUENCE</scope>
    <source>
        <strain evidence="2">AVDCRST_MAG12</strain>
    </source>
</reference>
<gene>
    <name evidence="2" type="ORF">AVDCRST_MAG12-2905</name>
</gene>
<evidence type="ECO:0000256" key="1">
    <source>
        <dbReference type="SAM" id="MobiDB-lite"/>
    </source>
</evidence>
<feature type="compositionally biased region" description="Low complexity" evidence="1">
    <location>
        <begin position="303"/>
        <end position="312"/>
    </location>
</feature>
<organism evidence="2">
    <name type="scientific">uncultured Rubrobacteraceae bacterium</name>
    <dbReference type="NCBI Taxonomy" id="349277"/>
    <lineage>
        <taxon>Bacteria</taxon>
        <taxon>Bacillati</taxon>
        <taxon>Actinomycetota</taxon>
        <taxon>Rubrobacteria</taxon>
        <taxon>Rubrobacterales</taxon>
        <taxon>Rubrobacteraceae</taxon>
        <taxon>environmental samples</taxon>
    </lineage>
</organism>
<proteinExistence type="predicted"/>
<feature type="region of interest" description="Disordered" evidence="1">
    <location>
        <begin position="1"/>
        <end position="528"/>
    </location>
</feature>
<sequence length="528" mass="57097">DAPFHALLGQRNRRGGPRLRQDPTRLRGGQPLRRAGGGGRGRRLPADGGGGRHAPARLPRGGRSMRSPKGAGETRARPGMEGLRVPPGGRPRAPPFRSGGARGGRGRPEVRRWQERVSKVLRAGGAGPADHARGARALPGIVRRARRPARGGAPDGPSAPGPSAPGPSATAGTRRPLHPRGGARDLRPRDRLHAPERHVGPARHRSDPRPPGRPRLLRDAGPEPGRARLRRGHNRGRRALLAVTAPPGSRQPSGAGVHRARRARELRPPVLQDGPPPPVRVPRQAQVPGPRRPEGAPRLLPVAAPRLGPRSPGRGGRLGGACHRAGHGAEASRKGGRNGRGRQGRAARDAAPRRPPRRGHEHALLQGPQGAGLLGPGRRQPRDGLGRRAAGRGPREARAPRGRAPRPRRQGTPRRRARGRRGGVRRPLVHDRRGEKAHRGQDHPRARGDPLPRDRQRGRFLRLPPGHLPPLPGVRLRPRPELGKILCDQRQPRRDVRPRAHPVQGLAQDGTETTQRRARSPREQSERV</sequence>
<feature type="compositionally biased region" description="Basic residues" evidence="1">
    <location>
        <begin position="227"/>
        <end position="238"/>
    </location>
</feature>
<name>A0A6J4STY7_9ACTN</name>
<feature type="compositionally biased region" description="Basic residues" evidence="1">
    <location>
        <begin position="400"/>
        <end position="424"/>
    </location>
</feature>
<feature type="compositionally biased region" description="Basic residues" evidence="1">
    <location>
        <begin position="334"/>
        <end position="345"/>
    </location>
</feature>
<feature type="non-terminal residue" evidence="2">
    <location>
        <position position="528"/>
    </location>
</feature>